<evidence type="ECO:0000313" key="3">
    <source>
        <dbReference type="Proteomes" id="UP000324022"/>
    </source>
</evidence>
<dbReference type="PANTHER" id="PTHR22684">
    <property type="entry name" value="NULP1-RELATED"/>
    <property type="match status" value="1"/>
</dbReference>
<dbReference type="OrthoDB" id="205993at2759"/>
<name>A0A5C3EMP3_9BASI</name>
<keyword evidence="3" id="KW-1185">Reference proteome</keyword>
<gene>
    <name evidence="2" type="ORF">UTRI_06499_B</name>
</gene>
<feature type="region of interest" description="Disordered" evidence="1">
    <location>
        <begin position="1"/>
        <end position="183"/>
    </location>
</feature>
<evidence type="ECO:0008006" key="4">
    <source>
        <dbReference type="Google" id="ProtNLM"/>
    </source>
</evidence>
<dbReference type="GO" id="GO:1990116">
    <property type="term" value="P:ribosome-associated ubiquitin-dependent protein catabolic process"/>
    <property type="evidence" value="ECO:0007669"/>
    <property type="project" value="TreeGrafter"/>
</dbReference>
<feature type="compositionally biased region" description="Low complexity" evidence="1">
    <location>
        <begin position="123"/>
        <end position="135"/>
    </location>
</feature>
<feature type="compositionally biased region" description="Basic residues" evidence="1">
    <location>
        <begin position="110"/>
        <end position="122"/>
    </location>
</feature>
<feature type="region of interest" description="Disordered" evidence="1">
    <location>
        <begin position="854"/>
        <end position="874"/>
    </location>
</feature>
<dbReference type="GO" id="GO:0072344">
    <property type="term" value="P:rescue of stalled ribosome"/>
    <property type="evidence" value="ECO:0007669"/>
    <property type="project" value="TreeGrafter"/>
</dbReference>
<reference evidence="2 3" key="1">
    <citation type="submission" date="2018-03" db="EMBL/GenBank/DDBJ databases">
        <authorList>
            <person name="Guldener U."/>
        </authorList>
    </citation>
    <scope>NUCLEOTIDE SEQUENCE [LARGE SCALE GENOMIC DNA]</scope>
    <source>
        <strain evidence="2 3">NBRC100155</strain>
    </source>
</reference>
<sequence length="874" mass="95510">MSGKRLNKRQLREQQELEELTEVPLPTASSSGAASKSPFQQLDEASDEESDQKVEEDEEEEEVAPVAANKKLTTTSLFAALGDNGEEEHDDEDDASEPDQDISTQQVAKSSKKKNKKKKKKAAAAAAAANAATTAVDDQGAEADQHADSKPAQSQTSSKKSSKKKTASSVAPSTAAAAKSKDVSEMSIDEFDALLASQASLNSSDRSKASVRASGSSAATSSAAHNRVSSFRTHLSLDPRNLDPAIELRRQFGSAAIKAYQSEASSSTGRATSGARARAQANNPNLKVRSLLCTPKDYWLPINRSFTGMSMDVVDSPTHGRICAWKHSKAYRQVQMQFLQAVRSYDPNALMALLRVYPYHIDTLLQLSEYSRHQGDLGQAADFNDRALFALERCASPYFTSCLSSTTSGPPLVNFNKIENRAFYLAIHRNIGYLGRRGTWRTALEWSKLLLGLGQDGEDHHAALLWIDFLAIKSRQHRWLLDLIQRLDEQRSRASNAISHVDELSVPARTIIDSSDKEPAGEGEGYSGSLDWCLGLAYSRALAFRAIEKEEGDKTHTRSDAALRLAIARFPAVVPLLCNKAGVELPSKIAGHPMLQLESRFCSSKDTLPDLLTHIYVLRSESLWKEPGFGEWLRSIAMSLFDSLITDFDLGNKRKSQPGVASHNTRQGIYRHILVSDVPDTVRQQLIAYLPPTITGSSEQMDAFDPVPPTSSSLASTADEVDLQVESVTRYNDEYFAPILVEMSSSPRGGQRRAEDGVGLMRVFRRALQGLGGLQGWDAAMENMDDETREDVMAQVMQMAQAAQQGAMPGGFGAELEGVERGEEEDANPGGGGAFAAIRGALHAIWASTDADTAHNDDQHLNHDQEEEHHQDQH</sequence>
<feature type="compositionally biased region" description="Acidic residues" evidence="1">
    <location>
        <begin position="44"/>
        <end position="63"/>
    </location>
</feature>
<accession>A0A5C3EMP3</accession>
<proteinExistence type="predicted"/>
<evidence type="ECO:0000313" key="2">
    <source>
        <dbReference type="EMBL" id="SPO31788.1"/>
    </source>
</evidence>
<dbReference type="InterPro" id="IPR006994">
    <property type="entry name" value="TCF25/Rqc1"/>
</dbReference>
<dbReference type="GO" id="GO:1990112">
    <property type="term" value="C:RQC complex"/>
    <property type="evidence" value="ECO:0007669"/>
    <property type="project" value="TreeGrafter"/>
</dbReference>
<evidence type="ECO:0000256" key="1">
    <source>
        <dbReference type="SAM" id="MobiDB-lite"/>
    </source>
</evidence>
<dbReference type="PANTHER" id="PTHR22684:SF0">
    <property type="entry name" value="RIBOSOME QUALITY CONTROL COMPLEX SUBUNIT TCF25"/>
    <property type="match status" value="1"/>
</dbReference>
<protein>
    <recommendedName>
        <fullName evidence="4">Transcription factor 25</fullName>
    </recommendedName>
</protein>
<feature type="compositionally biased region" description="Low complexity" evidence="1">
    <location>
        <begin position="150"/>
        <end position="159"/>
    </location>
</feature>
<organism evidence="2 3">
    <name type="scientific">Ustilago trichophora</name>
    <dbReference type="NCBI Taxonomy" id="86804"/>
    <lineage>
        <taxon>Eukaryota</taxon>
        <taxon>Fungi</taxon>
        <taxon>Dikarya</taxon>
        <taxon>Basidiomycota</taxon>
        <taxon>Ustilaginomycotina</taxon>
        <taxon>Ustilaginomycetes</taxon>
        <taxon>Ustilaginales</taxon>
        <taxon>Ustilaginaceae</taxon>
        <taxon>Ustilago</taxon>
    </lineage>
</organism>
<dbReference type="AlphaFoldDB" id="A0A5C3EMP3"/>
<dbReference type="Pfam" id="PF04910">
    <property type="entry name" value="Tcf25"/>
    <property type="match status" value="1"/>
</dbReference>
<dbReference type="Proteomes" id="UP000324022">
    <property type="component" value="Unassembled WGS sequence"/>
</dbReference>
<dbReference type="EMBL" id="OOIN01000040">
    <property type="protein sequence ID" value="SPO31788.1"/>
    <property type="molecule type" value="Genomic_DNA"/>
</dbReference>
<feature type="compositionally biased region" description="Polar residues" evidence="1">
    <location>
        <begin position="27"/>
        <end position="40"/>
    </location>
</feature>
<feature type="compositionally biased region" description="Acidic residues" evidence="1">
    <location>
        <begin position="84"/>
        <end position="100"/>
    </location>
</feature>
<feature type="compositionally biased region" description="Low complexity" evidence="1">
    <location>
        <begin position="167"/>
        <end position="178"/>
    </location>
</feature>